<dbReference type="Gene3D" id="3.30.2310.20">
    <property type="entry name" value="RelE-like"/>
    <property type="match status" value="1"/>
</dbReference>
<sequence length="96" mass="11098">MIISFGDRTTSDLYHGVSSNRVRRLPSQILESALYKLDVLNAAQSLDDLRSPPGNRFEALQGDFLGFHSIRINSQWRIIFQWQVLNAHDVRVIDYH</sequence>
<proteinExistence type="predicted"/>
<dbReference type="KEGG" id="tig:THII_3733"/>
<dbReference type="PANTHER" id="PTHR40266:SF2">
    <property type="entry name" value="TOXIN HIGB-1"/>
    <property type="match status" value="1"/>
</dbReference>
<dbReference type="EMBL" id="AP014633">
    <property type="protein sequence ID" value="BAP58030.1"/>
    <property type="molecule type" value="Genomic_DNA"/>
</dbReference>
<dbReference type="HOGENOM" id="CLU_155111_1_0_6"/>
<dbReference type="SUPFAM" id="SSF143011">
    <property type="entry name" value="RelE-like"/>
    <property type="match status" value="1"/>
</dbReference>
<protein>
    <submittedName>
        <fullName evidence="1">Toxin higB-1</fullName>
    </submittedName>
</protein>
<dbReference type="OrthoDB" id="9801102at2"/>
<dbReference type="InterPro" id="IPR007711">
    <property type="entry name" value="HigB-1"/>
</dbReference>
<dbReference type="AlphaFoldDB" id="A0A090AQR7"/>
<dbReference type="InterPro" id="IPR035093">
    <property type="entry name" value="RelE/ParE_toxin_dom_sf"/>
</dbReference>
<dbReference type="PANTHER" id="PTHR40266">
    <property type="entry name" value="TOXIN HIGB-1"/>
    <property type="match status" value="1"/>
</dbReference>
<reference evidence="1 2" key="1">
    <citation type="journal article" date="2014" name="ISME J.">
        <title>Ecophysiology of Thioploca ingrica as revealed by the complete genome sequence supplemented with proteomic evidence.</title>
        <authorList>
            <person name="Kojima H."/>
            <person name="Ogura Y."/>
            <person name="Yamamoto N."/>
            <person name="Togashi T."/>
            <person name="Mori H."/>
            <person name="Watanabe T."/>
            <person name="Nemoto F."/>
            <person name="Kurokawa K."/>
            <person name="Hayashi T."/>
            <person name="Fukui M."/>
        </authorList>
    </citation>
    <scope>NUCLEOTIDE SEQUENCE [LARGE SCALE GENOMIC DNA]</scope>
</reference>
<name>A0A090AQR7_9GAMM</name>
<organism evidence="1 2">
    <name type="scientific">Thioploca ingrica</name>
    <dbReference type="NCBI Taxonomy" id="40754"/>
    <lineage>
        <taxon>Bacteria</taxon>
        <taxon>Pseudomonadati</taxon>
        <taxon>Pseudomonadota</taxon>
        <taxon>Gammaproteobacteria</taxon>
        <taxon>Thiotrichales</taxon>
        <taxon>Thiotrichaceae</taxon>
        <taxon>Thioploca</taxon>
    </lineage>
</organism>
<evidence type="ECO:0000313" key="1">
    <source>
        <dbReference type="EMBL" id="BAP58030.1"/>
    </source>
</evidence>
<evidence type="ECO:0000313" key="2">
    <source>
        <dbReference type="Proteomes" id="UP000031623"/>
    </source>
</evidence>
<gene>
    <name evidence="1" type="ORF">THII_3733</name>
</gene>
<dbReference type="STRING" id="40754.THII_3733"/>
<accession>A0A090AQR7</accession>
<keyword evidence="2" id="KW-1185">Reference proteome</keyword>
<dbReference type="Pfam" id="PF05015">
    <property type="entry name" value="HigB-like_toxin"/>
    <property type="match status" value="1"/>
</dbReference>
<dbReference type="Proteomes" id="UP000031623">
    <property type="component" value="Chromosome"/>
</dbReference>